<dbReference type="Proteomes" id="UP000276295">
    <property type="component" value="Unassembled WGS sequence"/>
</dbReference>
<dbReference type="PANTHER" id="PTHR43798">
    <property type="entry name" value="MONOACYLGLYCEROL LIPASE"/>
    <property type="match status" value="1"/>
</dbReference>
<dbReference type="PANTHER" id="PTHR43798:SF33">
    <property type="entry name" value="HYDROLASE, PUTATIVE (AFU_ORTHOLOGUE AFUA_2G14860)-RELATED"/>
    <property type="match status" value="1"/>
</dbReference>
<proteinExistence type="predicted"/>
<dbReference type="RefSeq" id="WP_120064265.1">
    <property type="nucleotide sequence ID" value="NZ_QZWH01000013.1"/>
</dbReference>
<sequence>MRSFFSTQSNCRLRWQDLPGTGTPLVFIHGLGCASSYEYPRVVADKNFAGRRAILIDLPGYGYSEKPEDFSYSITAQASVVAELMAHLELDTFFLYGHSMGGSIAIEAAQKLTDGLCGLVVSEPNFHPGGGFFSKQICSESEADYVAELHHSIIQSENGPWAGSLSAAAAWAVWRGANSLINGNDWMDIFAQLDKPKTLLFGEQSLPDQDFTQVKSLNIKTEVLPDCGHSMSWENPSALAGALAAFCINNE</sequence>
<dbReference type="OrthoDB" id="5853561at2"/>
<keyword evidence="3" id="KW-1185">Reference proteome</keyword>
<dbReference type="Pfam" id="PF00561">
    <property type="entry name" value="Abhydrolase_1"/>
    <property type="match status" value="1"/>
</dbReference>
<dbReference type="Gene3D" id="3.40.50.1820">
    <property type="entry name" value="alpha/beta hydrolase"/>
    <property type="match status" value="2"/>
</dbReference>
<organism evidence="2 3">
    <name type="scientific">Buttiauxella izardii</name>
    <dbReference type="NCBI Taxonomy" id="82991"/>
    <lineage>
        <taxon>Bacteria</taxon>
        <taxon>Pseudomonadati</taxon>
        <taxon>Pseudomonadota</taxon>
        <taxon>Gammaproteobacteria</taxon>
        <taxon>Enterobacterales</taxon>
        <taxon>Enterobacteriaceae</taxon>
        <taxon>Buttiauxella</taxon>
    </lineage>
</organism>
<dbReference type="PRINTS" id="PR00111">
    <property type="entry name" value="ABHYDROLASE"/>
</dbReference>
<protein>
    <submittedName>
        <fullName evidence="2">Alpha/beta hydrolase</fullName>
    </submittedName>
</protein>
<evidence type="ECO:0000313" key="2">
    <source>
        <dbReference type="EMBL" id="RJT24056.1"/>
    </source>
</evidence>
<gene>
    <name evidence="2" type="ORF">D6029_08020</name>
</gene>
<comment type="caution">
    <text evidence="2">The sequence shown here is derived from an EMBL/GenBank/DDBJ whole genome shotgun (WGS) entry which is preliminary data.</text>
</comment>
<reference evidence="2 3" key="1">
    <citation type="submission" date="2018-09" db="EMBL/GenBank/DDBJ databases">
        <title>Draft genome sequence of Buttiauxella izardii CCUG 35510T.</title>
        <authorList>
            <person name="Salva-Serra F."/>
            <person name="Marathe N."/>
            <person name="Moore E."/>
            <person name="Stadler-Svensson L."/>
            <person name="Engstrom-Jakobsson H."/>
        </authorList>
    </citation>
    <scope>NUCLEOTIDE SEQUENCE [LARGE SCALE GENOMIC DNA]</scope>
    <source>
        <strain evidence="2 3">CCUG 35510</strain>
    </source>
</reference>
<dbReference type="GO" id="GO:0047372">
    <property type="term" value="F:monoacylglycerol lipase activity"/>
    <property type="evidence" value="ECO:0007669"/>
    <property type="project" value="TreeGrafter"/>
</dbReference>
<evidence type="ECO:0000313" key="3">
    <source>
        <dbReference type="Proteomes" id="UP000276295"/>
    </source>
</evidence>
<feature type="domain" description="AB hydrolase-1" evidence="1">
    <location>
        <begin position="24"/>
        <end position="126"/>
    </location>
</feature>
<dbReference type="InterPro" id="IPR050266">
    <property type="entry name" value="AB_hydrolase_sf"/>
</dbReference>
<dbReference type="InterPro" id="IPR000073">
    <property type="entry name" value="AB_hydrolase_1"/>
</dbReference>
<dbReference type="AlphaFoldDB" id="A0A3A5K5G5"/>
<dbReference type="InterPro" id="IPR029058">
    <property type="entry name" value="AB_hydrolase_fold"/>
</dbReference>
<name>A0A3A5K5G5_9ENTR</name>
<dbReference type="SUPFAM" id="SSF53474">
    <property type="entry name" value="alpha/beta-Hydrolases"/>
    <property type="match status" value="1"/>
</dbReference>
<evidence type="ECO:0000259" key="1">
    <source>
        <dbReference type="Pfam" id="PF00561"/>
    </source>
</evidence>
<keyword evidence="2" id="KW-0378">Hydrolase</keyword>
<dbReference type="GO" id="GO:0016020">
    <property type="term" value="C:membrane"/>
    <property type="evidence" value="ECO:0007669"/>
    <property type="project" value="TreeGrafter"/>
</dbReference>
<dbReference type="GO" id="GO:0046464">
    <property type="term" value="P:acylglycerol catabolic process"/>
    <property type="evidence" value="ECO:0007669"/>
    <property type="project" value="TreeGrafter"/>
</dbReference>
<accession>A0A3A5K5G5</accession>
<dbReference type="EMBL" id="QZWH01000013">
    <property type="protein sequence ID" value="RJT24056.1"/>
    <property type="molecule type" value="Genomic_DNA"/>
</dbReference>